<evidence type="ECO:0000313" key="2">
    <source>
        <dbReference type="EMBL" id="SEM17243.1"/>
    </source>
</evidence>
<keyword evidence="3" id="KW-1185">Reference proteome</keyword>
<feature type="transmembrane region" description="Helical" evidence="1">
    <location>
        <begin position="58"/>
        <end position="82"/>
    </location>
</feature>
<feature type="transmembrane region" description="Helical" evidence="1">
    <location>
        <begin position="30"/>
        <end position="52"/>
    </location>
</feature>
<reference evidence="3" key="1">
    <citation type="submission" date="2016-10" db="EMBL/GenBank/DDBJ databases">
        <authorList>
            <person name="Varghese N."/>
            <person name="Submissions S."/>
        </authorList>
    </citation>
    <scope>NUCLEOTIDE SEQUENCE [LARGE SCALE GENOMIC DNA]</scope>
    <source>
        <strain evidence="3">LMG 26416</strain>
    </source>
</reference>
<dbReference type="AlphaFoldDB" id="A0A1H7W6V6"/>
<protein>
    <submittedName>
        <fullName evidence="2">Uncharacterized protein</fullName>
    </submittedName>
</protein>
<name>A0A1H7W6V6_9BURK</name>
<dbReference type="EMBL" id="FOAJ01000033">
    <property type="protein sequence ID" value="SEM17243.1"/>
    <property type="molecule type" value="Genomic_DNA"/>
</dbReference>
<dbReference type="OrthoDB" id="6184326at2"/>
<proteinExistence type="predicted"/>
<dbReference type="RefSeq" id="WP_090541975.1">
    <property type="nucleotide sequence ID" value="NZ_FNSR01000001.1"/>
</dbReference>
<sequence>MWVVGTGLFLNLLASLGIFSYLLHHDLSQAAMFFATFLIVWAFLIVGFIMLVAKKRTIGAVLITLGSLVFLPVGLVSIIGAIRIARRKNGQTA</sequence>
<accession>A0A1H7W6V6</accession>
<dbReference type="Proteomes" id="UP000199120">
    <property type="component" value="Unassembled WGS sequence"/>
</dbReference>
<keyword evidence="1" id="KW-0812">Transmembrane</keyword>
<gene>
    <name evidence="2" type="ORF">SAMN05192542_1336</name>
</gene>
<organism evidence="2 3">
    <name type="scientific">Paraburkholderia caballeronis</name>
    <dbReference type="NCBI Taxonomy" id="416943"/>
    <lineage>
        <taxon>Bacteria</taxon>
        <taxon>Pseudomonadati</taxon>
        <taxon>Pseudomonadota</taxon>
        <taxon>Betaproteobacteria</taxon>
        <taxon>Burkholderiales</taxon>
        <taxon>Burkholderiaceae</taxon>
        <taxon>Paraburkholderia</taxon>
    </lineage>
</organism>
<keyword evidence="1" id="KW-0472">Membrane</keyword>
<keyword evidence="1" id="KW-1133">Transmembrane helix</keyword>
<dbReference type="STRING" id="416943.SAMN05445871_0522"/>
<feature type="transmembrane region" description="Helical" evidence="1">
    <location>
        <begin position="6"/>
        <end position="23"/>
    </location>
</feature>
<evidence type="ECO:0000256" key="1">
    <source>
        <dbReference type="SAM" id="Phobius"/>
    </source>
</evidence>
<evidence type="ECO:0000313" key="3">
    <source>
        <dbReference type="Proteomes" id="UP000199120"/>
    </source>
</evidence>